<evidence type="ECO:0000313" key="2">
    <source>
        <dbReference type="EMBL" id="WNF22193.1"/>
    </source>
</evidence>
<dbReference type="SUPFAM" id="SSF47240">
    <property type="entry name" value="Ferritin-like"/>
    <property type="match status" value="1"/>
</dbReference>
<sequence>MKGLSILYNGPSYSYPYDHSRAYSPNLMARTSQNSHQQVLEALLAGIKGEASAVDFYSRLAQYAPNQRHKKAIQKALEDKQVHLKQFTDLFITITGQSPQYQIEQVDFRSYQEGLQKAYEAEIEDYHEYRNSYLLTQYLPVGNVFFRAFADEIEHATRFGCLRQEGPVRLEDYGKQPFTIDIEEATLHNETFRTAIWTGKNLQVTVMSIDVGDDIGLEVHETGDQFIRVEEGEALVQMGDSKENLDFESRVSDDFAIMIPEGKWHNVKNIGDTKLKVYVIYAPPEHPFGTVHETKADAMEAE</sequence>
<keyword evidence="3" id="KW-1185">Reference proteome</keyword>
<gene>
    <name evidence="2" type="ORF">RH061_18705</name>
</gene>
<reference evidence="2 3" key="1">
    <citation type="submission" date="2023-09" db="EMBL/GenBank/DDBJ databases">
        <title>Microbial mechanism of fulvic acid promoting antimony reduction mineralization in rice fields.</title>
        <authorList>
            <person name="Chen G."/>
            <person name="Lan J."/>
        </authorList>
    </citation>
    <scope>NUCLEOTIDE SEQUENCE [LARGE SCALE GENOMIC DNA]</scope>
    <source>
        <strain evidence="2 3">PS1</strain>
    </source>
</reference>
<dbReference type="PANTHER" id="PTHR43346">
    <property type="entry name" value="LIGAND BINDING DOMAIN PROTEIN, PUTATIVE (AFU_ORTHOLOGUE AFUA_6G14370)-RELATED"/>
    <property type="match status" value="1"/>
</dbReference>
<organism evidence="2 3">
    <name type="scientific">Mesobacillus jeotgali</name>
    <dbReference type="NCBI Taxonomy" id="129985"/>
    <lineage>
        <taxon>Bacteria</taxon>
        <taxon>Bacillati</taxon>
        <taxon>Bacillota</taxon>
        <taxon>Bacilli</taxon>
        <taxon>Bacillales</taxon>
        <taxon>Bacillaceae</taxon>
        <taxon>Mesobacillus</taxon>
    </lineage>
</organism>
<dbReference type="PANTHER" id="PTHR43346:SF1">
    <property type="entry name" value="QUERCETIN 2,3-DIOXYGENASE-RELATED"/>
    <property type="match status" value="1"/>
</dbReference>
<evidence type="ECO:0000313" key="3">
    <source>
        <dbReference type="Proteomes" id="UP001303324"/>
    </source>
</evidence>
<dbReference type="InterPro" id="IPR012347">
    <property type="entry name" value="Ferritin-like"/>
</dbReference>
<dbReference type="CDD" id="cd00657">
    <property type="entry name" value="Ferritin_like"/>
    <property type="match status" value="1"/>
</dbReference>
<protein>
    <submittedName>
        <fullName evidence="2">Cupin domain-containing protein</fullName>
    </submittedName>
</protein>
<dbReference type="Gene3D" id="1.20.1260.10">
    <property type="match status" value="1"/>
</dbReference>
<dbReference type="Gene3D" id="2.60.120.10">
    <property type="entry name" value="Jelly Rolls"/>
    <property type="match status" value="1"/>
</dbReference>
<dbReference type="Proteomes" id="UP001303324">
    <property type="component" value="Chromosome"/>
</dbReference>
<dbReference type="SUPFAM" id="SSF51182">
    <property type="entry name" value="RmlC-like cupins"/>
    <property type="match status" value="1"/>
</dbReference>
<dbReference type="InterPro" id="IPR009078">
    <property type="entry name" value="Ferritin-like_SF"/>
</dbReference>
<dbReference type="CDD" id="cd02223">
    <property type="entry name" value="cupin_Bh2720-like"/>
    <property type="match status" value="1"/>
</dbReference>
<dbReference type="InterPro" id="IPR011051">
    <property type="entry name" value="RmlC_Cupin_sf"/>
</dbReference>
<proteinExistence type="predicted"/>
<dbReference type="InterPro" id="IPR052538">
    <property type="entry name" value="Flavonoid_dioxygenase-like"/>
</dbReference>
<dbReference type="EMBL" id="CP134494">
    <property type="protein sequence ID" value="WNF22193.1"/>
    <property type="molecule type" value="Genomic_DNA"/>
</dbReference>
<dbReference type="InterPro" id="IPR013096">
    <property type="entry name" value="Cupin_2"/>
</dbReference>
<dbReference type="Pfam" id="PF07883">
    <property type="entry name" value="Cupin_2"/>
    <property type="match status" value="1"/>
</dbReference>
<dbReference type="RefSeq" id="WP_311072356.1">
    <property type="nucleotide sequence ID" value="NZ_CP134494.1"/>
</dbReference>
<dbReference type="InterPro" id="IPR014710">
    <property type="entry name" value="RmlC-like_jellyroll"/>
</dbReference>
<feature type="domain" description="Cupin type-2" evidence="1">
    <location>
        <begin position="206"/>
        <end position="281"/>
    </location>
</feature>
<accession>A0ABY9VF38</accession>
<name>A0ABY9VF38_9BACI</name>
<evidence type="ECO:0000259" key="1">
    <source>
        <dbReference type="Pfam" id="PF07883"/>
    </source>
</evidence>